<keyword evidence="4" id="KW-0547">Nucleotide-binding</keyword>
<dbReference type="InterPro" id="IPR003439">
    <property type="entry name" value="ABC_transporter-like_ATP-bd"/>
</dbReference>
<dbReference type="SMART" id="SM00382">
    <property type="entry name" value="AAA"/>
    <property type="match status" value="1"/>
</dbReference>
<evidence type="ECO:0000259" key="7">
    <source>
        <dbReference type="PROSITE" id="PS50893"/>
    </source>
</evidence>
<gene>
    <name evidence="8" type="ORF">GFK26_18890</name>
</gene>
<keyword evidence="6" id="KW-0029">Amino-acid transport</keyword>
<dbReference type="PROSITE" id="PS00211">
    <property type="entry name" value="ABC_TRANSPORTER_1"/>
    <property type="match status" value="1"/>
</dbReference>
<name>A0A5Q0M796_VARPD</name>
<keyword evidence="3" id="KW-0472">Membrane</keyword>
<evidence type="ECO:0000256" key="1">
    <source>
        <dbReference type="ARBA" id="ARBA00005417"/>
    </source>
</evidence>
<dbReference type="PANTHER" id="PTHR43820">
    <property type="entry name" value="HIGH-AFFINITY BRANCHED-CHAIN AMINO ACID TRANSPORT ATP-BINDING PROTEIN LIVF"/>
    <property type="match status" value="1"/>
</dbReference>
<dbReference type="Gene3D" id="3.40.50.300">
    <property type="entry name" value="P-loop containing nucleotide triphosphate hydrolases"/>
    <property type="match status" value="1"/>
</dbReference>
<dbReference type="GO" id="GO:0016887">
    <property type="term" value="F:ATP hydrolysis activity"/>
    <property type="evidence" value="ECO:0007669"/>
    <property type="project" value="InterPro"/>
</dbReference>
<dbReference type="GO" id="GO:0015658">
    <property type="term" value="F:branched-chain amino acid transmembrane transporter activity"/>
    <property type="evidence" value="ECO:0007669"/>
    <property type="project" value="TreeGrafter"/>
</dbReference>
<feature type="domain" description="ABC transporter" evidence="7">
    <location>
        <begin position="2"/>
        <end position="230"/>
    </location>
</feature>
<dbReference type="Proteomes" id="UP000326780">
    <property type="component" value="Chromosome"/>
</dbReference>
<dbReference type="Pfam" id="PF00005">
    <property type="entry name" value="ABC_tran"/>
    <property type="match status" value="1"/>
</dbReference>
<dbReference type="InterPro" id="IPR027417">
    <property type="entry name" value="P-loop_NTPase"/>
</dbReference>
<evidence type="ECO:0000256" key="6">
    <source>
        <dbReference type="ARBA" id="ARBA00022970"/>
    </source>
</evidence>
<sequence length="231" mass="25202">MLKVDRLEAGYGSGKVLFGVDFQVPKGEVTAIIGRNGVGKTTTLKTIMGIVQASSGTVSIDGLDLSRKPAHEMVRAGIGYVPEGRQIFPALTVLENLRVGQRSKPKTWTEERVLDLFPNLQRRIKNAGHALSGGEQQMLAIARALVTDVKVLMLDEPTQGLAPMVVQQIGDVVKLLKSEGVAVLLVEQNLNLTERISDRILVMSKGKVVETLSIADFKADAERVHRQWLTI</sequence>
<dbReference type="EMBL" id="CP045644">
    <property type="protein sequence ID" value="QFZ84687.1"/>
    <property type="molecule type" value="Genomic_DNA"/>
</dbReference>
<evidence type="ECO:0000256" key="5">
    <source>
        <dbReference type="ARBA" id="ARBA00022840"/>
    </source>
</evidence>
<dbReference type="InterPro" id="IPR052156">
    <property type="entry name" value="BCAA_Transport_ATP-bd_LivF"/>
</dbReference>
<organism evidence="8 9">
    <name type="scientific">Variovorax paradoxus</name>
    <dbReference type="NCBI Taxonomy" id="34073"/>
    <lineage>
        <taxon>Bacteria</taxon>
        <taxon>Pseudomonadati</taxon>
        <taxon>Pseudomonadota</taxon>
        <taxon>Betaproteobacteria</taxon>
        <taxon>Burkholderiales</taxon>
        <taxon>Comamonadaceae</taxon>
        <taxon>Variovorax</taxon>
    </lineage>
</organism>
<dbReference type="GO" id="GO:0015807">
    <property type="term" value="P:L-amino acid transport"/>
    <property type="evidence" value="ECO:0007669"/>
    <property type="project" value="TreeGrafter"/>
</dbReference>
<dbReference type="AlphaFoldDB" id="A0A5Q0M796"/>
<dbReference type="PANTHER" id="PTHR43820:SF2">
    <property type="entry name" value="ABC TRANSPORTER ATP-BINDING PROTEIN"/>
    <property type="match status" value="1"/>
</dbReference>
<reference evidence="8 9" key="1">
    <citation type="submission" date="2019-10" db="EMBL/GenBank/DDBJ databases">
        <title>Complete genome sequence of Variovorax paradoxus 5C-2.</title>
        <authorList>
            <person name="Gogoleva N.E."/>
            <person name="Balkin A.S."/>
        </authorList>
    </citation>
    <scope>NUCLEOTIDE SEQUENCE [LARGE SCALE GENOMIC DNA]</scope>
    <source>
        <strain evidence="8 9">5C-2</strain>
    </source>
</reference>
<evidence type="ECO:0000256" key="2">
    <source>
        <dbReference type="ARBA" id="ARBA00022448"/>
    </source>
</evidence>
<comment type="similarity">
    <text evidence="1">Belongs to the ABC transporter superfamily.</text>
</comment>
<dbReference type="CDD" id="cd03224">
    <property type="entry name" value="ABC_TM1139_LivF_branched"/>
    <property type="match status" value="1"/>
</dbReference>
<dbReference type="InterPro" id="IPR003593">
    <property type="entry name" value="AAA+_ATPase"/>
</dbReference>
<keyword evidence="2" id="KW-0813">Transport</keyword>
<accession>A0A5Q0M796</accession>
<keyword evidence="3" id="KW-1003">Cell membrane</keyword>
<dbReference type="SUPFAM" id="SSF52540">
    <property type="entry name" value="P-loop containing nucleoside triphosphate hydrolases"/>
    <property type="match status" value="1"/>
</dbReference>
<dbReference type="InterPro" id="IPR017871">
    <property type="entry name" value="ABC_transporter-like_CS"/>
</dbReference>
<evidence type="ECO:0000256" key="3">
    <source>
        <dbReference type="ARBA" id="ARBA00022475"/>
    </source>
</evidence>
<evidence type="ECO:0000256" key="4">
    <source>
        <dbReference type="ARBA" id="ARBA00022741"/>
    </source>
</evidence>
<evidence type="ECO:0000313" key="9">
    <source>
        <dbReference type="Proteomes" id="UP000326780"/>
    </source>
</evidence>
<dbReference type="RefSeq" id="WP_153283309.1">
    <property type="nucleotide sequence ID" value="NZ_CP045644.1"/>
</dbReference>
<keyword evidence="5 8" id="KW-0067">ATP-binding</keyword>
<evidence type="ECO:0000313" key="8">
    <source>
        <dbReference type="EMBL" id="QFZ84687.1"/>
    </source>
</evidence>
<dbReference type="PROSITE" id="PS50893">
    <property type="entry name" value="ABC_TRANSPORTER_2"/>
    <property type="match status" value="1"/>
</dbReference>
<protein>
    <submittedName>
        <fullName evidence="8">ATP-binding cassette domain-containing protein</fullName>
    </submittedName>
</protein>
<proteinExistence type="inferred from homology"/>
<dbReference type="GO" id="GO:0005524">
    <property type="term" value="F:ATP binding"/>
    <property type="evidence" value="ECO:0007669"/>
    <property type="project" value="UniProtKB-KW"/>
</dbReference>